<comment type="caution">
    <text evidence="2">The sequence shown here is derived from an EMBL/GenBank/DDBJ whole genome shotgun (WGS) entry which is preliminary data.</text>
</comment>
<evidence type="ECO:0000313" key="3">
    <source>
        <dbReference type="Proteomes" id="UP001470230"/>
    </source>
</evidence>
<accession>A0ABR2KVN1</accession>
<evidence type="ECO:0000256" key="1">
    <source>
        <dbReference type="SAM" id="MobiDB-lite"/>
    </source>
</evidence>
<dbReference type="Proteomes" id="UP001470230">
    <property type="component" value="Unassembled WGS sequence"/>
</dbReference>
<feature type="compositionally biased region" description="Low complexity" evidence="1">
    <location>
        <begin position="283"/>
        <end position="295"/>
    </location>
</feature>
<sequence>MSSPLDEFYKNFPLTFVDCNLSEQHLAKLPSCINEARDQILHRSWNRPDSEEAEIGNCIAKHIYLHATGNFGYEENINNDPNQSINELIAAHRISETSCGLVSDIDISQRSELIRLNSVPEIKEKIDDFDFKNNSFHEILRFCYSHGMYVGHDIEIEELKSMARWILQNEFDGVTFDHFSTLMQQSIDMSVLAQYAAKMGPDHDEESKNRLNSLTDKALSITLQMEKHNSIIQHEAGLLLNASNEAVERKPISDFQAKVLHSHIQSQMQIEDKIEKGAQVHTSSSSNSQLASQNQDDAAVNSNDNS</sequence>
<reference evidence="2 3" key="1">
    <citation type="submission" date="2024-04" db="EMBL/GenBank/DDBJ databases">
        <title>Tritrichomonas musculus Genome.</title>
        <authorList>
            <person name="Alves-Ferreira E."/>
            <person name="Grigg M."/>
            <person name="Lorenzi H."/>
            <person name="Galac M."/>
        </authorList>
    </citation>
    <scope>NUCLEOTIDE SEQUENCE [LARGE SCALE GENOMIC DNA]</scope>
    <source>
        <strain evidence="2 3">EAF2021</strain>
    </source>
</reference>
<organism evidence="2 3">
    <name type="scientific">Tritrichomonas musculus</name>
    <dbReference type="NCBI Taxonomy" id="1915356"/>
    <lineage>
        <taxon>Eukaryota</taxon>
        <taxon>Metamonada</taxon>
        <taxon>Parabasalia</taxon>
        <taxon>Tritrichomonadida</taxon>
        <taxon>Tritrichomonadidae</taxon>
        <taxon>Tritrichomonas</taxon>
    </lineage>
</organism>
<keyword evidence="3" id="KW-1185">Reference proteome</keyword>
<evidence type="ECO:0000313" key="2">
    <source>
        <dbReference type="EMBL" id="KAK8895121.1"/>
    </source>
</evidence>
<gene>
    <name evidence="2" type="ORF">M9Y10_023563</name>
</gene>
<dbReference type="EMBL" id="JAPFFF010000003">
    <property type="protein sequence ID" value="KAK8895121.1"/>
    <property type="molecule type" value="Genomic_DNA"/>
</dbReference>
<feature type="region of interest" description="Disordered" evidence="1">
    <location>
        <begin position="276"/>
        <end position="306"/>
    </location>
</feature>
<evidence type="ECO:0008006" key="4">
    <source>
        <dbReference type="Google" id="ProtNLM"/>
    </source>
</evidence>
<proteinExistence type="predicted"/>
<name>A0ABR2KVN1_9EUKA</name>
<protein>
    <recommendedName>
        <fullName evidence="4">BTB domain-containing protein</fullName>
    </recommendedName>
</protein>